<organism evidence="1 2">
    <name type="scientific">Saguinus oedipus</name>
    <name type="common">Cotton-top tamarin</name>
    <name type="synonym">Oedipomidas oedipus</name>
    <dbReference type="NCBI Taxonomy" id="9490"/>
    <lineage>
        <taxon>Eukaryota</taxon>
        <taxon>Metazoa</taxon>
        <taxon>Chordata</taxon>
        <taxon>Craniata</taxon>
        <taxon>Vertebrata</taxon>
        <taxon>Euteleostomi</taxon>
        <taxon>Mammalia</taxon>
        <taxon>Eutheria</taxon>
        <taxon>Euarchontoglires</taxon>
        <taxon>Primates</taxon>
        <taxon>Haplorrhini</taxon>
        <taxon>Platyrrhini</taxon>
        <taxon>Cebidae</taxon>
        <taxon>Callitrichinae</taxon>
        <taxon>Saguinus</taxon>
    </lineage>
</organism>
<accession>A0ABQ9UAC2</accession>
<keyword evidence="2" id="KW-1185">Reference proteome</keyword>
<feature type="non-terminal residue" evidence="1">
    <location>
        <position position="1"/>
    </location>
</feature>
<reference evidence="1 2" key="1">
    <citation type="submission" date="2023-05" db="EMBL/GenBank/DDBJ databases">
        <title>B98-5 Cell Line De Novo Hybrid Assembly: An Optical Mapping Approach.</title>
        <authorList>
            <person name="Kananen K."/>
            <person name="Auerbach J.A."/>
            <person name="Kautto E."/>
            <person name="Blachly J.S."/>
        </authorList>
    </citation>
    <scope>NUCLEOTIDE SEQUENCE [LARGE SCALE GENOMIC DNA]</scope>
    <source>
        <strain evidence="1">B95-8</strain>
        <tissue evidence="1">Cell line</tissue>
    </source>
</reference>
<name>A0ABQ9UAC2_SAGOE</name>
<feature type="non-terminal residue" evidence="1">
    <location>
        <position position="57"/>
    </location>
</feature>
<comment type="caution">
    <text evidence="1">The sequence shown here is derived from an EMBL/GenBank/DDBJ whole genome shotgun (WGS) entry which is preliminary data.</text>
</comment>
<protein>
    <submittedName>
        <fullName evidence="1">Uncharacterized protein</fullName>
    </submittedName>
</protein>
<dbReference type="Proteomes" id="UP001266305">
    <property type="component" value="Unassembled WGS sequence"/>
</dbReference>
<proteinExistence type="predicted"/>
<gene>
    <name evidence="1" type="ORF">P7K49_027497</name>
</gene>
<dbReference type="EMBL" id="JASSZA010000014">
    <property type="protein sequence ID" value="KAK2093759.1"/>
    <property type="molecule type" value="Genomic_DNA"/>
</dbReference>
<evidence type="ECO:0000313" key="2">
    <source>
        <dbReference type="Proteomes" id="UP001266305"/>
    </source>
</evidence>
<evidence type="ECO:0000313" key="1">
    <source>
        <dbReference type="EMBL" id="KAK2093759.1"/>
    </source>
</evidence>
<sequence length="57" mass="5960">DHGFPESCSLCASANPLPALTTEGSKLSAHRTVDCGMTWADVVKEQSKAGSAVVIER</sequence>